<dbReference type="CDD" id="cd17574">
    <property type="entry name" value="REC_OmpR"/>
    <property type="match status" value="1"/>
</dbReference>
<dbReference type="GO" id="GO:0003700">
    <property type="term" value="F:DNA-binding transcription factor activity"/>
    <property type="evidence" value="ECO:0007669"/>
    <property type="project" value="InterPro"/>
</dbReference>
<dbReference type="SUPFAM" id="SSF55874">
    <property type="entry name" value="ATPase domain of HSP90 chaperone/DNA topoisomerase II/histidine kinase"/>
    <property type="match status" value="1"/>
</dbReference>
<dbReference type="FunFam" id="2.60.40.10:FF:000791">
    <property type="entry name" value="Two-component system sensor histidine kinase/response regulator"/>
    <property type="match status" value="1"/>
</dbReference>
<dbReference type="OrthoDB" id="9806995at2"/>
<dbReference type="FunFam" id="3.30.565.10:FF:000037">
    <property type="entry name" value="Hybrid sensor histidine kinase/response regulator"/>
    <property type="match status" value="1"/>
</dbReference>
<evidence type="ECO:0000259" key="14">
    <source>
        <dbReference type="PROSITE" id="PS50109"/>
    </source>
</evidence>
<evidence type="ECO:0000256" key="10">
    <source>
        <dbReference type="ARBA" id="ARBA00023125"/>
    </source>
</evidence>
<evidence type="ECO:0000256" key="3">
    <source>
        <dbReference type="ARBA" id="ARBA00022553"/>
    </source>
</evidence>
<dbReference type="PROSITE" id="PS00041">
    <property type="entry name" value="HTH_ARAC_FAMILY_1"/>
    <property type="match status" value="1"/>
</dbReference>
<dbReference type="InterPro" id="IPR018060">
    <property type="entry name" value="HTH_AraC"/>
</dbReference>
<dbReference type="EMBL" id="FNFO01000004">
    <property type="protein sequence ID" value="SDL12530.1"/>
    <property type="molecule type" value="Genomic_DNA"/>
</dbReference>
<dbReference type="PROSITE" id="PS50109">
    <property type="entry name" value="HIS_KIN"/>
    <property type="match status" value="1"/>
</dbReference>
<evidence type="ECO:0000259" key="15">
    <source>
        <dbReference type="PROSITE" id="PS50110"/>
    </source>
</evidence>
<dbReference type="InterPro" id="IPR013783">
    <property type="entry name" value="Ig-like_fold"/>
</dbReference>
<protein>
    <recommendedName>
        <fullName evidence="2">histidine kinase</fullName>
        <ecNumber evidence="2">2.7.13.3</ecNumber>
    </recommendedName>
</protein>
<dbReference type="Proteomes" id="UP000198510">
    <property type="component" value="Unassembled WGS sequence"/>
</dbReference>
<keyword evidence="6" id="KW-0418">Kinase</keyword>
<dbReference type="InterPro" id="IPR011006">
    <property type="entry name" value="CheY-like_superfamily"/>
</dbReference>
<dbReference type="InterPro" id="IPR011123">
    <property type="entry name" value="Y_Y_Y"/>
</dbReference>
<dbReference type="Gene3D" id="2.60.40.10">
    <property type="entry name" value="Immunoglobulins"/>
    <property type="match status" value="1"/>
</dbReference>
<dbReference type="Pfam" id="PF00072">
    <property type="entry name" value="Response_reg"/>
    <property type="match status" value="1"/>
</dbReference>
<dbReference type="Pfam" id="PF12833">
    <property type="entry name" value="HTH_18"/>
    <property type="match status" value="1"/>
</dbReference>
<dbReference type="InterPro" id="IPR015943">
    <property type="entry name" value="WD40/YVTN_repeat-like_dom_sf"/>
</dbReference>
<keyword evidence="3 12" id="KW-0597">Phosphoprotein</keyword>
<gene>
    <name evidence="16" type="ORF">SAMN05421823_104442</name>
</gene>
<dbReference type="SMART" id="SM00388">
    <property type="entry name" value="HisKA"/>
    <property type="match status" value="1"/>
</dbReference>
<dbReference type="Gene3D" id="1.10.10.60">
    <property type="entry name" value="Homeodomain-like"/>
    <property type="match status" value="1"/>
</dbReference>
<keyword evidence="5" id="KW-0547">Nucleotide-binding</keyword>
<evidence type="ECO:0000259" key="13">
    <source>
        <dbReference type="PROSITE" id="PS01124"/>
    </source>
</evidence>
<dbReference type="SUPFAM" id="SSF52172">
    <property type="entry name" value="CheY-like"/>
    <property type="match status" value="1"/>
</dbReference>
<dbReference type="InterPro" id="IPR001789">
    <property type="entry name" value="Sig_transdc_resp-reg_receiver"/>
</dbReference>
<evidence type="ECO:0000256" key="5">
    <source>
        <dbReference type="ARBA" id="ARBA00022741"/>
    </source>
</evidence>
<dbReference type="RefSeq" id="WP_089682551.1">
    <property type="nucleotide sequence ID" value="NZ_FNFO01000004.1"/>
</dbReference>
<dbReference type="Gene3D" id="3.30.565.10">
    <property type="entry name" value="Histidine kinase-like ATPase, C-terminal domain"/>
    <property type="match status" value="1"/>
</dbReference>
<dbReference type="PRINTS" id="PR00344">
    <property type="entry name" value="BCTRLSENSOR"/>
</dbReference>
<evidence type="ECO:0000256" key="1">
    <source>
        <dbReference type="ARBA" id="ARBA00000085"/>
    </source>
</evidence>
<dbReference type="CDD" id="cd00082">
    <property type="entry name" value="HisKA"/>
    <property type="match status" value="1"/>
</dbReference>
<dbReference type="Pfam" id="PF00512">
    <property type="entry name" value="HisKA"/>
    <property type="match status" value="1"/>
</dbReference>
<dbReference type="InterPro" id="IPR018062">
    <property type="entry name" value="HTH_AraC-typ_CS"/>
</dbReference>
<dbReference type="PANTHER" id="PTHR43547:SF2">
    <property type="entry name" value="HYBRID SIGNAL TRANSDUCTION HISTIDINE KINASE C"/>
    <property type="match status" value="1"/>
</dbReference>
<organism evidence="16 17">
    <name type="scientific">Catalinimonas alkaloidigena</name>
    <dbReference type="NCBI Taxonomy" id="1075417"/>
    <lineage>
        <taxon>Bacteria</taxon>
        <taxon>Pseudomonadati</taxon>
        <taxon>Bacteroidota</taxon>
        <taxon>Cytophagia</taxon>
        <taxon>Cytophagales</taxon>
        <taxon>Catalimonadaceae</taxon>
        <taxon>Catalinimonas</taxon>
    </lineage>
</organism>
<evidence type="ECO:0000256" key="2">
    <source>
        <dbReference type="ARBA" id="ARBA00012438"/>
    </source>
</evidence>
<dbReference type="InterPro" id="IPR036890">
    <property type="entry name" value="HATPase_C_sf"/>
</dbReference>
<dbReference type="InterPro" id="IPR036097">
    <property type="entry name" value="HisK_dim/P_sf"/>
</dbReference>
<dbReference type="Gene3D" id="1.10.287.130">
    <property type="match status" value="1"/>
</dbReference>
<dbReference type="PROSITE" id="PS01124">
    <property type="entry name" value="HTH_ARAC_FAMILY_2"/>
    <property type="match status" value="1"/>
</dbReference>
<accession>A0A1G9HHU4</accession>
<evidence type="ECO:0000313" key="16">
    <source>
        <dbReference type="EMBL" id="SDL12530.1"/>
    </source>
</evidence>
<dbReference type="GO" id="GO:0043565">
    <property type="term" value="F:sequence-specific DNA binding"/>
    <property type="evidence" value="ECO:0007669"/>
    <property type="project" value="InterPro"/>
</dbReference>
<dbReference type="GO" id="GO:0000155">
    <property type="term" value="F:phosphorelay sensor kinase activity"/>
    <property type="evidence" value="ECO:0007669"/>
    <property type="project" value="InterPro"/>
</dbReference>
<proteinExistence type="predicted"/>
<keyword evidence="11" id="KW-0804">Transcription</keyword>
<feature type="domain" description="HTH araC/xylS-type" evidence="13">
    <location>
        <begin position="1264"/>
        <end position="1363"/>
    </location>
</feature>
<dbReference type="Gene3D" id="3.40.50.2300">
    <property type="match status" value="1"/>
</dbReference>
<evidence type="ECO:0000256" key="8">
    <source>
        <dbReference type="ARBA" id="ARBA00023012"/>
    </source>
</evidence>
<feature type="modified residue" description="4-aspartylphosphate" evidence="12">
    <location>
        <position position="1165"/>
    </location>
</feature>
<keyword evidence="10" id="KW-0238">DNA-binding</keyword>
<evidence type="ECO:0000256" key="6">
    <source>
        <dbReference type="ARBA" id="ARBA00022777"/>
    </source>
</evidence>
<dbReference type="SMART" id="SM00387">
    <property type="entry name" value="HATPase_c"/>
    <property type="match status" value="1"/>
</dbReference>
<keyword evidence="7" id="KW-0067">ATP-binding</keyword>
<dbReference type="FunFam" id="1.10.287.130:FF:000045">
    <property type="entry name" value="Two-component system sensor histidine kinase/response regulator"/>
    <property type="match status" value="1"/>
</dbReference>
<evidence type="ECO:0000256" key="4">
    <source>
        <dbReference type="ARBA" id="ARBA00022679"/>
    </source>
</evidence>
<keyword evidence="8" id="KW-0902">Two-component regulatory system</keyword>
<dbReference type="InterPro" id="IPR005467">
    <property type="entry name" value="His_kinase_dom"/>
</dbReference>
<dbReference type="Pfam" id="PF07495">
    <property type="entry name" value="Y_Y_Y"/>
    <property type="match status" value="1"/>
</dbReference>
<dbReference type="EC" id="2.7.13.3" evidence="2"/>
<evidence type="ECO:0000256" key="9">
    <source>
        <dbReference type="ARBA" id="ARBA00023015"/>
    </source>
</evidence>
<evidence type="ECO:0000256" key="11">
    <source>
        <dbReference type="ARBA" id="ARBA00023163"/>
    </source>
</evidence>
<dbReference type="InterPro" id="IPR004358">
    <property type="entry name" value="Sig_transdc_His_kin-like_C"/>
</dbReference>
<reference evidence="16 17" key="1">
    <citation type="submission" date="2016-10" db="EMBL/GenBank/DDBJ databases">
        <authorList>
            <person name="de Groot N.N."/>
        </authorList>
    </citation>
    <scope>NUCLEOTIDE SEQUENCE [LARGE SCALE GENOMIC DNA]</scope>
    <source>
        <strain evidence="16 17">DSM 25186</strain>
    </source>
</reference>
<dbReference type="GO" id="GO:0005524">
    <property type="term" value="F:ATP binding"/>
    <property type="evidence" value="ECO:0007669"/>
    <property type="project" value="UniProtKB-KW"/>
</dbReference>
<keyword evidence="9" id="KW-0805">Transcription regulation</keyword>
<keyword evidence="17" id="KW-1185">Reference proteome</keyword>
<dbReference type="InterPro" id="IPR011110">
    <property type="entry name" value="Reg_prop"/>
</dbReference>
<dbReference type="InterPro" id="IPR003594">
    <property type="entry name" value="HATPase_dom"/>
</dbReference>
<dbReference type="InterPro" id="IPR003661">
    <property type="entry name" value="HisK_dim/P_dom"/>
</dbReference>
<feature type="domain" description="Response regulatory" evidence="15">
    <location>
        <begin position="1117"/>
        <end position="1232"/>
    </location>
</feature>
<dbReference type="CDD" id="cd00146">
    <property type="entry name" value="PKD"/>
    <property type="match status" value="1"/>
</dbReference>
<evidence type="ECO:0000256" key="12">
    <source>
        <dbReference type="PROSITE-ProRule" id="PRU00169"/>
    </source>
</evidence>
<feature type="domain" description="Histidine kinase" evidence="14">
    <location>
        <begin position="850"/>
        <end position="1066"/>
    </location>
</feature>
<dbReference type="PROSITE" id="PS50110">
    <property type="entry name" value="RESPONSE_REGULATORY"/>
    <property type="match status" value="1"/>
</dbReference>
<dbReference type="InterPro" id="IPR009057">
    <property type="entry name" value="Homeodomain-like_sf"/>
</dbReference>
<dbReference type="PANTHER" id="PTHR43547">
    <property type="entry name" value="TWO-COMPONENT HISTIDINE KINASE"/>
    <property type="match status" value="1"/>
</dbReference>
<dbReference type="SUPFAM" id="SSF46689">
    <property type="entry name" value="Homeodomain-like"/>
    <property type="match status" value="1"/>
</dbReference>
<keyword evidence="4" id="KW-0808">Transferase</keyword>
<dbReference type="Pfam" id="PF07494">
    <property type="entry name" value="Reg_prop"/>
    <property type="match status" value="12"/>
</dbReference>
<comment type="catalytic activity">
    <reaction evidence="1">
        <text>ATP + protein L-histidine = ADP + protein N-phospho-L-histidine.</text>
        <dbReference type="EC" id="2.7.13.3"/>
    </reaction>
</comment>
<dbReference type="STRING" id="1075417.SAMN05421823_104442"/>
<evidence type="ECO:0000313" key="17">
    <source>
        <dbReference type="Proteomes" id="UP000198510"/>
    </source>
</evidence>
<evidence type="ECO:0000256" key="7">
    <source>
        <dbReference type="ARBA" id="ARBA00022840"/>
    </source>
</evidence>
<dbReference type="Pfam" id="PF02518">
    <property type="entry name" value="HATPase_c"/>
    <property type="match status" value="1"/>
</dbReference>
<name>A0A1G9HHU4_9BACT</name>
<dbReference type="SMART" id="SM00448">
    <property type="entry name" value="REC"/>
    <property type="match status" value="1"/>
</dbReference>
<dbReference type="SMART" id="SM00342">
    <property type="entry name" value="HTH_ARAC"/>
    <property type="match status" value="1"/>
</dbReference>
<dbReference type="Gene3D" id="2.130.10.10">
    <property type="entry name" value="YVTN repeat-like/Quinoprotein amine dehydrogenase"/>
    <property type="match status" value="2"/>
</dbReference>
<sequence>MCPPHIASFVRVAVLLLFGAGWNVALPGQPLRFRHLSTGDGLSQSSVLFITQDAQGFLWFGTHYGLNRYDGYAFKVFHHREGDSTSLAHNEITSLFTDREGVVWVGTHQGLSRYDRTQEQFRTFRPQAGEPNHLPALTVHAMTEDENGTLWLGTALGLSRRDGEHFRNYLPQVSVQALLSDGRGGLWIGTGTGLLHFDPSSGTLQTIGTAEAELPASDVRALCFDAEGQLWIGTYGNGLYRLAPEQNRLERYRHRPDDPNSLIDHHIRSLCLDKRGDLWIGTLRGLNRRDRATGTFTRFTSDVNHPEGLSHSSIHALYADRQGSLWIGTYYGGINLLNPLYNRFTYLQHQADPNSLSNNVVSTLREDEAGNLWIGTEGGGLNLLDRETGRFTHFTHQPDAPGSLSHNNVKSLLLDRTGGVWVGTYWGGLNYRPPGAQEFQHYQHETEDTSSLSHSSVYALLEDRNGTLWVGAYGGGVDRLDRRTGAFTHYRHDKNDPHSLSSDVVRTLLEDRLGLLWIGTRDGLNCLDPRTGRVTVFRHDPATPTSLSRDDINTLYETRDGASLWVGTYGGGLNRFDRHNATFRHYQTGEGLPGDVVYGILEDDRGYLWISTNHGLSRFDPQTETFQNFELASNYFGNEFTSGACLRRRDGTMLFGGLNGILMFHPDSLRPDPYTAPLVLTDFRLFNRSVSVSHEGPLPRPIGEVSDLTLSHRQSIFSLSFASLNFVYPEKTQYAYRLRGLEAQWNRVTGKPTATYTNLEAGTYQFEVKAANHDGVWNEAAVPLTITVLPPPWKTGWAYLLYAVALAGAIFYLRKHLLFQQRLQNHLRLEQFKREQHDKLHQLKLRFFTNVSHEFRTPLTLLLGPLEEMLDTAEGSYSSKRKLQLMKRNADRLLHLTNQLMDFRKMESEHMQLRAASGNVVRFVQEVMLSFQEYARQRQITYAFQTNQEDVMLWYDRDKLEKVLYNLLSNAFKFTPDGGQIGLEVEAQEETVRLRVKDTGRGIAAAQLPHVFERYYEGAHEEAAWAGTGIGLALTKGLVELHRGTIAVASEVGRGTCFTVTLPRGDAHLRADEKLPDFKDSEDERHYRHVPLEVEATPLPEEEPATEVPTSEAERPLLLLVEDNSDVRSYLRHHLASAYRIREATDGEMGYEAALDCQPDLIISDVMMPHRNGIELCRQLKTDVQTSHIPVILLTARTSLIFRIDGLETGADDYITKPFSPRLLRVRVQNLLENRQRLRERFVRTLQLEPREITVTSADETLLQQLLNAVEAHMGDVHFDVQALATEVGLSRTVLYTKAKALTNQTPHEFIQTLRLKRAAQLLKHPHLTVSEISYQVGFSDPKYFSKCFRKHFGQTPSQYAANPVKV</sequence>
<dbReference type="SUPFAM" id="SSF47384">
    <property type="entry name" value="Homodimeric domain of signal transducing histidine kinase"/>
    <property type="match status" value="1"/>
</dbReference>
<dbReference type="SUPFAM" id="SSF63829">
    <property type="entry name" value="Calcium-dependent phosphotriesterase"/>
    <property type="match status" value="3"/>
</dbReference>